<comment type="caution">
    <text evidence="10">The sequence shown here is derived from an EMBL/GenBank/DDBJ whole genome shotgun (WGS) entry which is preliminary data.</text>
</comment>
<dbReference type="Proteomes" id="UP000284751">
    <property type="component" value="Unassembled WGS sequence"/>
</dbReference>
<comment type="subcellular location">
    <subcellularLocation>
        <location evidence="1">Cell membrane</location>
        <topology evidence="1">Multi-pass membrane protein</topology>
    </subcellularLocation>
</comment>
<keyword evidence="5 7" id="KW-0472">Membrane</keyword>
<dbReference type="Pfam" id="PF12704">
    <property type="entry name" value="MacB_PCD"/>
    <property type="match status" value="1"/>
</dbReference>
<feature type="domain" description="ABC3 transporter permease C-terminal" evidence="8">
    <location>
        <begin position="276"/>
        <end position="388"/>
    </location>
</feature>
<proteinExistence type="inferred from homology"/>
<dbReference type="PANTHER" id="PTHR30572:SF4">
    <property type="entry name" value="ABC TRANSPORTER PERMEASE YTRF"/>
    <property type="match status" value="1"/>
</dbReference>
<gene>
    <name evidence="10" type="ORF">DWY99_01690</name>
</gene>
<keyword evidence="4 7" id="KW-1133">Transmembrane helix</keyword>
<evidence type="ECO:0000313" key="11">
    <source>
        <dbReference type="Proteomes" id="UP000284751"/>
    </source>
</evidence>
<evidence type="ECO:0000259" key="8">
    <source>
        <dbReference type="Pfam" id="PF02687"/>
    </source>
</evidence>
<organism evidence="10 11">
    <name type="scientific">[Clostridium] leptum</name>
    <dbReference type="NCBI Taxonomy" id="1535"/>
    <lineage>
        <taxon>Bacteria</taxon>
        <taxon>Bacillati</taxon>
        <taxon>Bacillota</taxon>
        <taxon>Clostridia</taxon>
        <taxon>Eubacteriales</taxon>
        <taxon>Oscillospiraceae</taxon>
        <taxon>Oscillospiraceae incertae sedis</taxon>
    </lineage>
</organism>
<evidence type="ECO:0000313" key="10">
    <source>
        <dbReference type="EMBL" id="RGQ44155.1"/>
    </source>
</evidence>
<evidence type="ECO:0000256" key="1">
    <source>
        <dbReference type="ARBA" id="ARBA00004651"/>
    </source>
</evidence>
<reference evidence="10 11" key="1">
    <citation type="submission" date="2018-08" db="EMBL/GenBank/DDBJ databases">
        <title>A genome reference for cultivated species of the human gut microbiota.</title>
        <authorList>
            <person name="Zou Y."/>
            <person name="Xue W."/>
            <person name="Luo G."/>
        </authorList>
    </citation>
    <scope>NUCLEOTIDE SEQUENCE [LARGE SCALE GENOMIC DNA]</scope>
    <source>
        <strain evidence="10 11">AF28-26</strain>
    </source>
</reference>
<name>A0A412B0I5_9FIRM</name>
<accession>A0A412B0I5</accession>
<dbReference type="GO" id="GO:0005886">
    <property type="term" value="C:plasma membrane"/>
    <property type="evidence" value="ECO:0007669"/>
    <property type="project" value="UniProtKB-SubCell"/>
</dbReference>
<dbReference type="Pfam" id="PF02687">
    <property type="entry name" value="FtsX"/>
    <property type="match status" value="1"/>
</dbReference>
<dbReference type="AlphaFoldDB" id="A0A412B0I5"/>
<keyword evidence="3 7" id="KW-0812">Transmembrane</keyword>
<feature type="domain" description="MacB-like periplasmic core" evidence="9">
    <location>
        <begin position="19"/>
        <end position="237"/>
    </location>
</feature>
<sequence length="395" mass="41787">MWDSVKAAAKNLGRKKLRSSLTILGITIGVASVILIGNIGQCGTQAVNAEINSLGLGGLTISAGSQEGGEVGLTLEDLKTIRKTASVEEAAPVIMQNTKIGYRNEQMDALVWGIDTKASQVISLQVLYGRSISNGDVNTCANVCMVDQNFARAAYNRDNIVGKHISVLYNGIQENFEVIGVIKTGSGLLSNIIGDYIPNFVYVPYSTLQHTTGNNYFDQIAVRVEAGSDADEIGQTIVNTLARVNGGGEYVSNNLVKQKDGLLKLMDIVTLVLSAVGAISLLVASLSIMTVMLVSVNERTREIGIKKSIGAKRSTILLEFLLEAVLISIIGCGIGVIIGNGISYVGASLFGITLSLRLDVMGSAVLFSLLTGIIFGVYPAVKASAMKPVDALRQD</sequence>
<feature type="transmembrane region" description="Helical" evidence="7">
    <location>
        <begin position="268"/>
        <end position="295"/>
    </location>
</feature>
<evidence type="ECO:0000256" key="5">
    <source>
        <dbReference type="ARBA" id="ARBA00023136"/>
    </source>
</evidence>
<keyword evidence="2" id="KW-1003">Cell membrane</keyword>
<evidence type="ECO:0000256" key="7">
    <source>
        <dbReference type="SAM" id="Phobius"/>
    </source>
</evidence>
<feature type="transmembrane region" description="Helical" evidence="7">
    <location>
        <begin position="360"/>
        <end position="381"/>
    </location>
</feature>
<dbReference type="GO" id="GO:0022857">
    <property type="term" value="F:transmembrane transporter activity"/>
    <property type="evidence" value="ECO:0007669"/>
    <property type="project" value="TreeGrafter"/>
</dbReference>
<evidence type="ECO:0000259" key="9">
    <source>
        <dbReference type="Pfam" id="PF12704"/>
    </source>
</evidence>
<dbReference type="PANTHER" id="PTHR30572">
    <property type="entry name" value="MEMBRANE COMPONENT OF TRANSPORTER-RELATED"/>
    <property type="match status" value="1"/>
</dbReference>
<feature type="transmembrane region" description="Helical" evidence="7">
    <location>
        <begin position="21"/>
        <end position="40"/>
    </location>
</feature>
<evidence type="ECO:0000256" key="4">
    <source>
        <dbReference type="ARBA" id="ARBA00022989"/>
    </source>
</evidence>
<evidence type="ECO:0000256" key="3">
    <source>
        <dbReference type="ARBA" id="ARBA00022692"/>
    </source>
</evidence>
<protein>
    <submittedName>
        <fullName evidence="10">ABC transporter substrate-binding protein</fullName>
    </submittedName>
</protein>
<dbReference type="InterPro" id="IPR025857">
    <property type="entry name" value="MacB_PCD"/>
</dbReference>
<dbReference type="EMBL" id="QRTC01000003">
    <property type="protein sequence ID" value="RGQ44155.1"/>
    <property type="molecule type" value="Genomic_DNA"/>
</dbReference>
<dbReference type="InterPro" id="IPR050250">
    <property type="entry name" value="Macrolide_Exporter_MacB"/>
</dbReference>
<dbReference type="InterPro" id="IPR003838">
    <property type="entry name" value="ABC3_permease_C"/>
</dbReference>
<evidence type="ECO:0000256" key="2">
    <source>
        <dbReference type="ARBA" id="ARBA00022475"/>
    </source>
</evidence>
<feature type="transmembrane region" description="Helical" evidence="7">
    <location>
        <begin position="316"/>
        <end position="340"/>
    </location>
</feature>
<evidence type="ECO:0000256" key="6">
    <source>
        <dbReference type="ARBA" id="ARBA00038076"/>
    </source>
</evidence>
<comment type="similarity">
    <text evidence="6">Belongs to the ABC-4 integral membrane protein family.</text>
</comment>